<feature type="region of interest" description="Disordered" evidence="1">
    <location>
        <begin position="159"/>
        <end position="257"/>
    </location>
</feature>
<accession>A0AA96WRR6</accession>
<reference evidence="2" key="1">
    <citation type="submission" date="2020-05" db="EMBL/GenBank/DDBJ databases">
        <authorList>
            <person name="Zhu T."/>
            <person name="Keshari N."/>
            <person name="Lu X."/>
        </authorList>
    </citation>
    <scope>NUCLEOTIDE SEQUENCE</scope>
    <source>
        <strain evidence="2">NK1-12</strain>
    </source>
</reference>
<gene>
    <name evidence="2" type="ORF">HJG54_11005</name>
</gene>
<protein>
    <submittedName>
        <fullName evidence="2">Uncharacterized protein</fullName>
    </submittedName>
</protein>
<organism evidence="2">
    <name type="scientific">Leptolyngbya sp. NK1-12</name>
    <dbReference type="NCBI Taxonomy" id="2547451"/>
    <lineage>
        <taxon>Bacteria</taxon>
        <taxon>Bacillati</taxon>
        <taxon>Cyanobacteriota</taxon>
        <taxon>Cyanophyceae</taxon>
        <taxon>Leptolyngbyales</taxon>
        <taxon>Leptolyngbyaceae</taxon>
        <taxon>Leptolyngbya group</taxon>
        <taxon>Leptolyngbya</taxon>
    </lineage>
</organism>
<evidence type="ECO:0000313" key="2">
    <source>
        <dbReference type="EMBL" id="WNZ21387.1"/>
    </source>
</evidence>
<proteinExistence type="predicted"/>
<dbReference type="EMBL" id="CP053586">
    <property type="protein sequence ID" value="WNZ21387.1"/>
    <property type="molecule type" value="Genomic_DNA"/>
</dbReference>
<name>A0AA96WRR6_9CYAN</name>
<feature type="compositionally biased region" description="Low complexity" evidence="1">
    <location>
        <begin position="202"/>
        <end position="227"/>
    </location>
</feature>
<feature type="compositionally biased region" description="Pro residues" evidence="1">
    <location>
        <begin position="164"/>
        <end position="201"/>
    </location>
</feature>
<sequence length="257" mass="27732">MKSSHRLSHANVNDRNLDPGARVRSNHRVLDVNHGLCWSQLGRFSSWLLGSSLALLVVLSAAAQAYTVEEVLTVSRVNGEDYTALAQRAEIAARSAAQQRFDSDILLTRVVITVLGQNGGQTAPILVLDVNRNDWRNRPDPQRWAKYYRTTPMLLELDGTVPARTPPETTPPIPAPAPAVPTPSPSPTPAPSPSPPQPTLPNLPNLSPPSQQNQTQPNQTQPNRTEQLLPSGAASPPSINLPATPPGEVGLPRSILR</sequence>
<dbReference type="RefSeq" id="WP_316434954.1">
    <property type="nucleotide sequence ID" value="NZ_CP053586.1"/>
</dbReference>
<evidence type="ECO:0000256" key="1">
    <source>
        <dbReference type="SAM" id="MobiDB-lite"/>
    </source>
</evidence>
<dbReference type="AlphaFoldDB" id="A0AA96WRR6"/>